<accession>A0A0E3T7V2</accession>
<dbReference type="Proteomes" id="UP000033020">
    <property type="component" value="Segment"/>
</dbReference>
<dbReference type="GeneID" id="26795127"/>
<evidence type="ECO:0000313" key="1">
    <source>
        <dbReference type="EMBL" id="AKC02820.1"/>
    </source>
</evidence>
<name>A0A0E3T7V2_9CAUD</name>
<gene>
    <name evidence="1" type="ORF">GordTnk2_80</name>
</gene>
<protein>
    <submittedName>
        <fullName evidence="1">Uncharacterized protein</fullName>
    </submittedName>
</protein>
<sequence>MPEQENKPEESVKTVQRFEIWGKYGLLEPHQLATMFQEKVNDPDAYPNYTLQYIGQCLAHRVIEKHRNRYTL</sequence>
<dbReference type="RefSeq" id="YP_009223988.1">
    <property type="nucleotide sequence ID" value="NC_029074.1"/>
</dbReference>
<keyword evidence="2" id="KW-1185">Reference proteome</keyword>
<organism evidence="1 2">
    <name type="scientific">Gordonia phage GordTnk2</name>
    <dbReference type="NCBI Taxonomy" id="1622192"/>
    <lineage>
        <taxon>Viruses</taxon>
        <taxon>Duplodnaviria</taxon>
        <taxon>Heunggongvirae</taxon>
        <taxon>Uroviricota</taxon>
        <taxon>Caudoviricetes</taxon>
        <taxon>Gordtnkvirus</taxon>
        <taxon>Gordtnkvirus gordtnk2</taxon>
    </lineage>
</organism>
<proteinExistence type="predicted"/>
<evidence type="ECO:0000313" key="2">
    <source>
        <dbReference type="Proteomes" id="UP000033020"/>
    </source>
</evidence>
<dbReference type="EMBL" id="KP790008">
    <property type="protein sequence ID" value="AKC02820.1"/>
    <property type="molecule type" value="Genomic_DNA"/>
</dbReference>
<dbReference type="KEGG" id="vg:26795127"/>
<reference evidence="1 2" key="1">
    <citation type="journal article" date="2015" name="Sci. Rep.">
        <title>Bacteriophages of wastewater foaming-associated filamentous Gordonia reduce host levels in raw activated sludge.</title>
        <authorList>
            <person name="Liu M."/>
            <person name="Gill J.J."/>
            <person name="Young R."/>
            <person name="Summer E.J."/>
        </authorList>
    </citation>
    <scope>NUCLEOTIDE SEQUENCE [LARGE SCALE GENOMIC DNA]</scope>
</reference>